<evidence type="ECO:0000313" key="2">
    <source>
        <dbReference type="EMBL" id="GMF49767.1"/>
    </source>
</evidence>
<feature type="compositionally biased region" description="Polar residues" evidence="1">
    <location>
        <begin position="714"/>
        <end position="728"/>
    </location>
</feature>
<feature type="compositionally biased region" description="Basic and acidic residues" evidence="1">
    <location>
        <begin position="567"/>
        <end position="594"/>
    </location>
</feature>
<dbReference type="Proteomes" id="UP001165121">
    <property type="component" value="Unassembled WGS sequence"/>
</dbReference>
<protein>
    <submittedName>
        <fullName evidence="2">Unnamed protein product</fullName>
    </submittedName>
</protein>
<reference evidence="2" key="1">
    <citation type="submission" date="2023-04" db="EMBL/GenBank/DDBJ databases">
        <title>Phytophthora fragariaefolia NBRC 109709.</title>
        <authorList>
            <person name="Ichikawa N."/>
            <person name="Sato H."/>
            <person name="Tonouchi N."/>
        </authorList>
    </citation>
    <scope>NUCLEOTIDE SEQUENCE</scope>
    <source>
        <strain evidence="2">NBRC 109709</strain>
    </source>
</reference>
<feature type="compositionally biased region" description="Basic and acidic residues" evidence="1">
    <location>
        <begin position="302"/>
        <end position="312"/>
    </location>
</feature>
<feature type="region of interest" description="Disordered" evidence="1">
    <location>
        <begin position="1"/>
        <end position="117"/>
    </location>
</feature>
<feature type="compositionally biased region" description="Acidic residues" evidence="1">
    <location>
        <begin position="35"/>
        <end position="47"/>
    </location>
</feature>
<gene>
    <name evidence="2" type="ORF">Pfra01_001971800</name>
</gene>
<feature type="compositionally biased region" description="Low complexity" evidence="1">
    <location>
        <begin position="492"/>
        <end position="504"/>
    </location>
</feature>
<sequence length="761" mass="84973">MAKGSAARSVSFDGSAGGISEAKDEEVNEYKDSEADGYDFGDDLDASDEARVSAGRSGAPRPIPRNLAGEFDEVAKPEPARDDSGSDNEVSDKKPVDESVIRKLPGNRPPMNSSTPAANRVIGRILDQMMESSDWIRQFTPKAMRQALWVKLNGELAWPVNTMSAVEVAEGTVSLLRAMGLKPQTNPSEAALRDWPPAIAGKELKRWKRKLRLSFGTSDIGLKTPPTVRPKGDADPSQIPLPQTPKKNEQLRHNLIYQNKVVLVNNFYIQLTFRDDDGVFGVKTEGTPYFQDSHMVTPRSSNRTDRLARDTEASNAQRGNARASSGRSRRRFVPGDDSSDDDDNYRREDAEYDDPSDELARQVREVSEMERLNSTPRLELATHRPLAQIKAFSGLRTKSENSMQWLRTFVYEMKGTRIPPNEWCMAFELSLERRLCHLRVKDIHELEDIINAILKAEEQGSTRETSVYLSRGRDRSHGRDERRQRPRGPDIDGTATTATDADMTVEWTTPVPRPDSSSEDAEDRLTDEDQSGSDYAGPYHSDEHDRHVAAANGAERRAEAVGTYGRSENRGRRGDFPNRGLDRNSRHQGLDRRSRQYGSCAACGGANHSAHYCFKLCKLCKQVHDVGKREAFQTMSTYQKRSPPTETGLVPTGLPQLASPPVDADCVYAFVGGSKWLKTQRREEVNEVKTTEFEKERNGSFGGGESNERKNKEWNSGGSEGLVSSVTQKPWHDYQPENELNCCRVKDSGGGQLRSLTNECE</sequence>
<feature type="region of interest" description="Disordered" evidence="1">
    <location>
        <begin position="286"/>
        <end position="359"/>
    </location>
</feature>
<feature type="region of interest" description="Disordered" evidence="1">
    <location>
        <begin position="460"/>
        <end position="594"/>
    </location>
</feature>
<comment type="caution">
    <text evidence="2">The sequence shown here is derived from an EMBL/GenBank/DDBJ whole genome shotgun (WGS) entry which is preliminary data.</text>
</comment>
<feature type="region of interest" description="Disordered" evidence="1">
    <location>
        <begin position="221"/>
        <end position="247"/>
    </location>
</feature>
<evidence type="ECO:0000256" key="1">
    <source>
        <dbReference type="SAM" id="MobiDB-lite"/>
    </source>
</evidence>
<keyword evidence="3" id="KW-1185">Reference proteome</keyword>
<feature type="compositionally biased region" description="Basic and acidic residues" evidence="1">
    <location>
        <begin position="471"/>
        <end position="490"/>
    </location>
</feature>
<accession>A0A9W7D3M6</accession>
<name>A0A9W7D3M6_9STRA</name>
<proteinExistence type="predicted"/>
<organism evidence="2 3">
    <name type="scientific">Phytophthora fragariaefolia</name>
    <dbReference type="NCBI Taxonomy" id="1490495"/>
    <lineage>
        <taxon>Eukaryota</taxon>
        <taxon>Sar</taxon>
        <taxon>Stramenopiles</taxon>
        <taxon>Oomycota</taxon>
        <taxon>Peronosporomycetes</taxon>
        <taxon>Peronosporales</taxon>
        <taxon>Peronosporaceae</taxon>
        <taxon>Phytophthora</taxon>
    </lineage>
</organism>
<feature type="region of interest" description="Disordered" evidence="1">
    <location>
        <begin position="684"/>
        <end position="731"/>
    </location>
</feature>
<evidence type="ECO:0000313" key="3">
    <source>
        <dbReference type="Proteomes" id="UP001165121"/>
    </source>
</evidence>
<feature type="compositionally biased region" description="Acidic residues" evidence="1">
    <location>
        <begin position="517"/>
        <end position="531"/>
    </location>
</feature>
<feature type="compositionally biased region" description="Basic and acidic residues" evidence="1">
    <location>
        <begin position="540"/>
        <end position="559"/>
    </location>
</feature>
<dbReference type="AlphaFoldDB" id="A0A9W7D3M6"/>
<feature type="compositionally biased region" description="Basic and acidic residues" evidence="1">
    <location>
        <begin position="73"/>
        <end position="101"/>
    </location>
</feature>
<feature type="compositionally biased region" description="Basic and acidic residues" evidence="1">
    <location>
        <begin position="684"/>
        <end position="698"/>
    </location>
</feature>
<dbReference type="EMBL" id="BSXT01002587">
    <property type="protein sequence ID" value="GMF49767.1"/>
    <property type="molecule type" value="Genomic_DNA"/>
</dbReference>